<name>A0A6B8K8L3_9HYPH</name>
<feature type="signal peptide" evidence="1">
    <location>
        <begin position="1"/>
        <end position="25"/>
    </location>
</feature>
<dbReference type="EMBL" id="CP046052">
    <property type="protein sequence ID" value="QGM44356.1"/>
    <property type="molecule type" value="Genomic_DNA"/>
</dbReference>
<gene>
    <name evidence="2" type="ORF">H2LOC_000820</name>
</gene>
<evidence type="ECO:0000256" key="1">
    <source>
        <dbReference type="SAM" id="SignalP"/>
    </source>
</evidence>
<protein>
    <submittedName>
        <fullName evidence="2">Uncharacterized protein</fullName>
    </submittedName>
</protein>
<proteinExistence type="predicted"/>
<accession>A0A6B8K8L3</accession>
<evidence type="ECO:0000313" key="3">
    <source>
        <dbReference type="Proteomes" id="UP000309061"/>
    </source>
</evidence>
<dbReference type="KEGG" id="mhey:H2LOC_000820"/>
<dbReference type="AlphaFoldDB" id="A0A6B8K8L3"/>
<evidence type="ECO:0000313" key="2">
    <source>
        <dbReference type="EMBL" id="QGM44356.1"/>
    </source>
</evidence>
<dbReference type="Proteomes" id="UP000309061">
    <property type="component" value="Chromosome"/>
</dbReference>
<feature type="chain" id="PRO_5025330808" evidence="1">
    <location>
        <begin position="26"/>
        <end position="146"/>
    </location>
</feature>
<organism evidence="2 3">
    <name type="scientific">Methylocystis heyeri</name>
    <dbReference type="NCBI Taxonomy" id="391905"/>
    <lineage>
        <taxon>Bacteria</taxon>
        <taxon>Pseudomonadati</taxon>
        <taxon>Pseudomonadota</taxon>
        <taxon>Alphaproteobacteria</taxon>
        <taxon>Hyphomicrobiales</taxon>
        <taxon>Methylocystaceae</taxon>
        <taxon>Methylocystis</taxon>
    </lineage>
</organism>
<dbReference type="RefSeq" id="WP_136494662.1">
    <property type="nucleotide sequence ID" value="NZ_CP046052.1"/>
</dbReference>
<sequence>MNQRHITKAMLAILPLAFSSTLASAEVAPNTLPGSKELAALLQNVPAGGHSYKYTGGISGAPFNVTPSALSPGWYGVHCWNLQNYWNGTTSYTIAYTVEGLVWLWAVNSILASSMEPVMIDVCQRGSYAFFHVFDNSGNWDEIQIK</sequence>
<reference evidence="2 3" key="1">
    <citation type="submission" date="2019-11" db="EMBL/GenBank/DDBJ databases">
        <title>The genome sequence of Methylocystis heyeri.</title>
        <authorList>
            <person name="Oshkin I.Y."/>
            <person name="Miroshnikov K."/>
            <person name="Dedysh S.N."/>
        </authorList>
    </citation>
    <scope>NUCLEOTIDE SEQUENCE [LARGE SCALE GENOMIC DNA]</scope>
    <source>
        <strain evidence="2 3">H2</strain>
    </source>
</reference>
<keyword evidence="1" id="KW-0732">Signal</keyword>
<keyword evidence="3" id="KW-1185">Reference proteome</keyword>